<name>A0A7H9CJB4_9BACT</name>
<dbReference type="PROSITE" id="PS50984">
    <property type="entry name" value="TRUD"/>
    <property type="match status" value="1"/>
</dbReference>
<keyword evidence="2 4" id="KW-0819">tRNA processing</keyword>
<proteinExistence type="inferred from homology"/>
<dbReference type="HAMAP" id="MF_01082">
    <property type="entry name" value="TruD"/>
    <property type="match status" value="1"/>
</dbReference>
<comment type="function">
    <text evidence="4">Responsible for synthesis of pseudouridine from uracil-13 in transfer RNAs.</text>
</comment>
<dbReference type="AlphaFoldDB" id="A0A7H9CJB4"/>
<dbReference type="PANTHER" id="PTHR47811">
    <property type="entry name" value="TRNA PSEUDOURIDINE SYNTHASE D"/>
    <property type="match status" value="1"/>
</dbReference>
<dbReference type="GO" id="GO:0005829">
    <property type="term" value="C:cytosol"/>
    <property type="evidence" value="ECO:0007669"/>
    <property type="project" value="TreeGrafter"/>
</dbReference>
<comment type="catalytic activity">
    <reaction evidence="4">
        <text>uridine(13) in tRNA = pseudouridine(13) in tRNA</text>
        <dbReference type="Rhea" id="RHEA:42540"/>
        <dbReference type="Rhea" id="RHEA-COMP:10105"/>
        <dbReference type="Rhea" id="RHEA-COMP:10106"/>
        <dbReference type="ChEBI" id="CHEBI:65314"/>
        <dbReference type="ChEBI" id="CHEBI:65315"/>
        <dbReference type="EC" id="5.4.99.27"/>
    </reaction>
</comment>
<dbReference type="NCBIfam" id="TIGR00094">
    <property type="entry name" value="tRNA_TruD_broad"/>
    <property type="match status" value="1"/>
</dbReference>
<dbReference type="SUPFAM" id="SSF55120">
    <property type="entry name" value="Pseudouridine synthase"/>
    <property type="match status" value="1"/>
</dbReference>
<sequence>MQDQISQSLELLATSSPLLFASSHAPINAHFNKCSADFVVRELPLYDFSGDGEHLILHIQKKDLTTPQALSIISSATGAKIRDMGFAGLKDKQGLTSQFISLPSAFENALKHLNSDKLSILNITKHNNKIRTGHLKGNSFFIRLKKVSPSDAVRLENAINFISQNGLPNYFGFQRFGKFGDNALKGLELLNALNNGQKSKLNPKMQNFLLSAFQSELFNRYLSFRLKINHFAREFSAQELAKIFNINKDDAKQIKAQKQFFKLIRGEVLGHYPSGALFLCESLDDEIIAFNEKRKSPQILLLGKKAFGSKDLAKELEDAVFAPFYIYESLLSGGRRHGVIYPSDISYKYDEQNAHFRLSFSLVKGAYATIFLREILRRDDILSYQEE</sequence>
<evidence type="ECO:0000313" key="6">
    <source>
        <dbReference type="EMBL" id="QLI06062.1"/>
    </source>
</evidence>
<dbReference type="PROSITE" id="PS01268">
    <property type="entry name" value="UPF0024"/>
    <property type="match status" value="1"/>
</dbReference>
<evidence type="ECO:0000256" key="3">
    <source>
        <dbReference type="ARBA" id="ARBA00023235"/>
    </source>
</evidence>
<evidence type="ECO:0000259" key="5">
    <source>
        <dbReference type="PROSITE" id="PS50984"/>
    </source>
</evidence>
<keyword evidence="7" id="KW-1185">Reference proteome</keyword>
<dbReference type="PANTHER" id="PTHR47811:SF1">
    <property type="entry name" value="TRNA PSEUDOURIDINE SYNTHASE D"/>
    <property type="match status" value="1"/>
</dbReference>
<dbReference type="Proteomes" id="UP000509414">
    <property type="component" value="Chromosome"/>
</dbReference>
<dbReference type="Pfam" id="PF01142">
    <property type="entry name" value="TruD"/>
    <property type="match status" value="2"/>
</dbReference>
<feature type="domain" description="TRUD" evidence="5">
    <location>
        <begin position="166"/>
        <end position="319"/>
    </location>
</feature>
<organism evidence="6 7">
    <name type="scientific">Candidatus Campylobacter infans</name>
    <dbReference type="NCBI Taxonomy" id="2561898"/>
    <lineage>
        <taxon>Bacteria</taxon>
        <taxon>Pseudomonadati</taxon>
        <taxon>Campylobacterota</taxon>
        <taxon>Epsilonproteobacteria</taxon>
        <taxon>Campylobacterales</taxon>
        <taxon>Campylobacteraceae</taxon>
        <taxon>Campylobacter</taxon>
    </lineage>
</organism>
<dbReference type="PIRSF" id="PIRSF037016">
    <property type="entry name" value="Pseudouridin_synth_euk_prd"/>
    <property type="match status" value="1"/>
</dbReference>
<dbReference type="InterPro" id="IPR050170">
    <property type="entry name" value="TruD_pseudoU_synthase"/>
</dbReference>
<dbReference type="EC" id="5.4.99.27" evidence="4"/>
<dbReference type="GO" id="GO:0031119">
    <property type="term" value="P:tRNA pseudouridine synthesis"/>
    <property type="evidence" value="ECO:0007669"/>
    <property type="project" value="UniProtKB-UniRule"/>
</dbReference>
<dbReference type="RefSeq" id="WP_179975159.1">
    <property type="nucleotide sequence ID" value="NZ_CP049075.1"/>
</dbReference>
<comment type="similarity">
    <text evidence="1 4">Belongs to the pseudouridine synthase TruD family.</text>
</comment>
<dbReference type="GO" id="GO:0160150">
    <property type="term" value="F:tRNA pseudouridine(13) synthase activity"/>
    <property type="evidence" value="ECO:0007669"/>
    <property type="project" value="UniProtKB-EC"/>
</dbReference>
<dbReference type="InterPro" id="IPR020119">
    <property type="entry name" value="PsdUridine_synth_TruD_CS"/>
</dbReference>
<dbReference type="InterPro" id="IPR020103">
    <property type="entry name" value="PsdUridine_synth_cat_dom_sf"/>
</dbReference>
<evidence type="ECO:0000256" key="1">
    <source>
        <dbReference type="ARBA" id="ARBA00007953"/>
    </source>
</evidence>
<dbReference type="InterPro" id="IPR042214">
    <property type="entry name" value="TruD_catalytic"/>
</dbReference>
<keyword evidence="3 4" id="KW-0413">Isomerase</keyword>
<dbReference type="InterPro" id="IPR001656">
    <property type="entry name" value="PsdUridine_synth_TruD"/>
</dbReference>
<feature type="active site" description="Nucleophile" evidence="4">
    <location>
        <position position="91"/>
    </location>
</feature>
<dbReference type="Gene3D" id="3.30.2350.20">
    <property type="entry name" value="TruD, catalytic domain"/>
    <property type="match status" value="1"/>
</dbReference>
<evidence type="ECO:0000313" key="7">
    <source>
        <dbReference type="Proteomes" id="UP000509414"/>
    </source>
</evidence>
<evidence type="ECO:0000256" key="2">
    <source>
        <dbReference type="ARBA" id="ARBA00022694"/>
    </source>
</evidence>
<dbReference type="EMBL" id="CP049075">
    <property type="protein sequence ID" value="QLI06062.1"/>
    <property type="molecule type" value="Genomic_DNA"/>
</dbReference>
<gene>
    <name evidence="4 6" type="primary">truD</name>
    <name evidence="6" type="ORF">CINF_1587</name>
</gene>
<protein>
    <recommendedName>
        <fullName evidence="4">tRNA pseudouridine synthase D</fullName>
        <ecNumber evidence="4">5.4.99.27</ecNumber>
    </recommendedName>
    <alternativeName>
        <fullName evidence="4">tRNA pseudouridine(13) synthase</fullName>
    </alternativeName>
    <alternativeName>
        <fullName evidence="4">tRNA pseudouridylate synthase D</fullName>
    </alternativeName>
    <alternativeName>
        <fullName evidence="4">tRNA-uridine isomerase D</fullName>
    </alternativeName>
</protein>
<dbReference type="InterPro" id="IPR011760">
    <property type="entry name" value="PsdUridine_synth_TruD_insert"/>
</dbReference>
<evidence type="ECO:0000256" key="4">
    <source>
        <dbReference type="HAMAP-Rule" id="MF_01082"/>
    </source>
</evidence>
<dbReference type="KEGG" id="cinf:CINF_1587"/>
<dbReference type="NCBIfam" id="NF002154">
    <property type="entry name" value="PRK00984.1-3"/>
    <property type="match status" value="1"/>
</dbReference>
<accession>A0A7H9CJB4</accession>
<dbReference type="GO" id="GO:0003723">
    <property type="term" value="F:RNA binding"/>
    <property type="evidence" value="ECO:0007669"/>
    <property type="project" value="InterPro"/>
</dbReference>
<reference evidence="6 7" key="1">
    <citation type="submission" date="2020-02" db="EMBL/GenBank/DDBJ databases">
        <title>Complete genome sequence of the novel Campylobacter species Candidatus Campylobacter infans.</title>
        <authorList>
            <person name="Duim B."/>
            <person name="Zomer A."/>
            <person name="van der Graaf L."/>
            <person name="Wagenaar J."/>
        </authorList>
    </citation>
    <scope>NUCLEOTIDE SEQUENCE [LARGE SCALE GENOMIC DNA]</scope>
    <source>
        <strain evidence="6 7">19S00001</strain>
    </source>
</reference>